<name>A0A0D0BP45_9AGAR</name>
<protein>
    <submittedName>
        <fullName evidence="2">Uncharacterized protein</fullName>
    </submittedName>
</protein>
<dbReference type="EMBL" id="KN834866">
    <property type="protein sequence ID" value="KIK51339.1"/>
    <property type="molecule type" value="Genomic_DNA"/>
</dbReference>
<dbReference type="HOGENOM" id="CLU_1722572_0_0_1"/>
<gene>
    <name evidence="2" type="ORF">GYMLUDRAFT_396940</name>
</gene>
<keyword evidence="3" id="KW-1185">Reference proteome</keyword>
<accession>A0A0D0BP45</accession>
<proteinExistence type="predicted"/>
<feature type="region of interest" description="Disordered" evidence="1">
    <location>
        <begin position="1"/>
        <end position="43"/>
    </location>
</feature>
<dbReference type="AlphaFoldDB" id="A0A0D0BP45"/>
<reference evidence="2 3" key="1">
    <citation type="submission" date="2014-04" db="EMBL/GenBank/DDBJ databases">
        <title>Evolutionary Origins and Diversification of the Mycorrhizal Mutualists.</title>
        <authorList>
            <consortium name="DOE Joint Genome Institute"/>
            <consortium name="Mycorrhizal Genomics Consortium"/>
            <person name="Kohler A."/>
            <person name="Kuo A."/>
            <person name="Nagy L.G."/>
            <person name="Floudas D."/>
            <person name="Copeland A."/>
            <person name="Barry K.W."/>
            <person name="Cichocki N."/>
            <person name="Veneault-Fourrey C."/>
            <person name="LaButti K."/>
            <person name="Lindquist E.A."/>
            <person name="Lipzen A."/>
            <person name="Lundell T."/>
            <person name="Morin E."/>
            <person name="Murat C."/>
            <person name="Riley R."/>
            <person name="Ohm R."/>
            <person name="Sun H."/>
            <person name="Tunlid A."/>
            <person name="Henrissat B."/>
            <person name="Grigoriev I.V."/>
            <person name="Hibbett D.S."/>
            <person name="Martin F."/>
        </authorList>
    </citation>
    <scope>NUCLEOTIDE SEQUENCE [LARGE SCALE GENOMIC DNA]</scope>
    <source>
        <strain evidence="2 3">FD-317 M1</strain>
    </source>
</reference>
<organism evidence="2 3">
    <name type="scientific">Collybiopsis luxurians FD-317 M1</name>
    <dbReference type="NCBI Taxonomy" id="944289"/>
    <lineage>
        <taxon>Eukaryota</taxon>
        <taxon>Fungi</taxon>
        <taxon>Dikarya</taxon>
        <taxon>Basidiomycota</taxon>
        <taxon>Agaricomycotina</taxon>
        <taxon>Agaricomycetes</taxon>
        <taxon>Agaricomycetidae</taxon>
        <taxon>Agaricales</taxon>
        <taxon>Marasmiineae</taxon>
        <taxon>Omphalotaceae</taxon>
        <taxon>Collybiopsis</taxon>
        <taxon>Collybiopsis luxurians</taxon>
    </lineage>
</organism>
<sequence>MESNRNHGQKSELRRASCKSTGANSSSFTLSFGLEPNSKEFGSNTRETLRFRLAWVSVDATPRLSFSPTSSSISSSPSSPIGPPYFHLVLRGRRCLPPVHPPARSRFKLFFTLPLQVADDAVNVGLVGTGRWVRTERTVEDDVQDSRRSGRR</sequence>
<evidence type="ECO:0000313" key="2">
    <source>
        <dbReference type="EMBL" id="KIK51339.1"/>
    </source>
</evidence>
<dbReference type="Proteomes" id="UP000053593">
    <property type="component" value="Unassembled WGS sequence"/>
</dbReference>
<evidence type="ECO:0000313" key="3">
    <source>
        <dbReference type="Proteomes" id="UP000053593"/>
    </source>
</evidence>
<evidence type="ECO:0000256" key="1">
    <source>
        <dbReference type="SAM" id="MobiDB-lite"/>
    </source>
</evidence>
<feature type="compositionally biased region" description="Polar residues" evidence="1">
    <location>
        <begin position="18"/>
        <end position="30"/>
    </location>
</feature>